<dbReference type="Gene3D" id="2.60.40.10">
    <property type="entry name" value="Immunoglobulins"/>
    <property type="match status" value="7"/>
</dbReference>
<dbReference type="FunFam" id="2.60.40.10:FF:002011">
    <property type="entry name" value="B-cell receptor CD22"/>
    <property type="match status" value="1"/>
</dbReference>
<evidence type="ECO:0000256" key="1">
    <source>
        <dbReference type="ARBA" id="ARBA00004251"/>
    </source>
</evidence>
<reference evidence="22" key="3">
    <citation type="submission" date="2025-09" db="UniProtKB">
        <authorList>
            <consortium name="Ensembl"/>
        </authorList>
    </citation>
    <scope>IDENTIFICATION</scope>
</reference>
<dbReference type="InterPro" id="IPR013162">
    <property type="entry name" value="CD80_C2-set"/>
</dbReference>
<gene>
    <name evidence="22" type="primary">CD22</name>
</gene>
<keyword evidence="11" id="KW-1015">Disulfide bond</keyword>
<keyword evidence="8" id="KW-0130">Cell adhesion</keyword>
<feature type="transmembrane region" description="Helical" evidence="19">
    <location>
        <begin position="685"/>
        <end position="703"/>
    </location>
</feature>
<accession>H0WTQ3</accession>
<evidence type="ECO:0000256" key="18">
    <source>
        <dbReference type="ARBA" id="ARBA00046458"/>
    </source>
</evidence>
<feature type="domain" description="Ig-like" evidence="21">
    <location>
        <begin position="327"/>
        <end position="410"/>
    </location>
</feature>
<feature type="domain" description="Ig-like" evidence="21">
    <location>
        <begin position="415"/>
        <end position="496"/>
    </location>
</feature>
<dbReference type="OrthoDB" id="10039395at2759"/>
<evidence type="ECO:0000313" key="22">
    <source>
        <dbReference type="Ensembl" id="ENSOGAP00000005550.2"/>
    </source>
</evidence>
<dbReference type="Proteomes" id="UP000005225">
    <property type="component" value="Unassembled WGS sequence"/>
</dbReference>
<dbReference type="OMA" id="DWNNQDL"/>
<dbReference type="InterPro" id="IPR056386">
    <property type="entry name" value="Ig_CD22"/>
</dbReference>
<dbReference type="SMART" id="SM00409">
    <property type="entry name" value="IG"/>
    <property type="match status" value="7"/>
</dbReference>
<keyword evidence="7" id="KW-0677">Repeat</keyword>
<dbReference type="GO" id="GO:0005769">
    <property type="term" value="C:early endosome"/>
    <property type="evidence" value="ECO:0007669"/>
    <property type="project" value="Ensembl"/>
</dbReference>
<comment type="subcellular location">
    <subcellularLocation>
        <location evidence="1">Cell membrane</location>
        <topology evidence="1">Single-pass type I membrane protein</topology>
    </subcellularLocation>
</comment>
<dbReference type="GO" id="GO:0050849">
    <property type="term" value="P:negative regulation of calcium-mediated signaling"/>
    <property type="evidence" value="ECO:0007669"/>
    <property type="project" value="Ensembl"/>
</dbReference>
<dbReference type="InParanoid" id="H0WTQ3"/>
<keyword evidence="5 20" id="KW-0732">Signal</keyword>
<name>H0WTQ3_OTOGA</name>
<dbReference type="InterPro" id="IPR036179">
    <property type="entry name" value="Ig-like_dom_sf"/>
</dbReference>
<protein>
    <recommendedName>
        <fullName evidence="15">B-cell receptor CD22</fullName>
    </recommendedName>
    <alternativeName>
        <fullName evidence="16">Sialic acid-binding Ig-like lectin 2</fullName>
    </alternativeName>
</protein>
<evidence type="ECO:0000256" key="15">
    <source>
        <dbReference type="ARBA" id="ARBA00040106"/>
    </source>
</evidence>
<reference evidence="23" key="1">
    <citation type="submission" date="2011-03" db="EMBL/GenBank/DDBJ databases">
        <title>Version 3 of the genome sequence of Otolemur garnettii (Bushbaby).</title>
        <authorList>
            <consortium name="The Broad Institute Genome Sequencing Platform"/>
            <person name="Di Palma F."/>
            <person name="Johnson J."/>
            <person name="Lander E.S."/>
            <person name="Lindblad-Toh K."/>
            <person name="Jaffe D.B."/>
            <person name="Gnerre S."/>
            <person name="MacCallum I."/>
            <person name="Przybylski D."/>
            <person name="Ribeiro F.J."/>
            <person name="Burton J.N."/>
            <person name="Walker B.J."/>
            <person name="Sharpe T."/>
            <person name="Hall G."/>
        </authorList>
    </citation>
    <scope>NUCLEOTIDE SEQUENCE [LARGE SCALE GENOMIC DNA]</scope>
</reference>
<dbReference type="InterPro" id="IPR007110">
    <property type="entry name" value="Ig-like_dom"/>
</dbReference>
<feature type="signal peptide" evidence="20">
    <location>
        <begin position="1"/>
        <end position="17"/>
    </location>
</feature>
<proteinExistence type="inferred from homology"/>
<keyword evidence="23" id="KW-1185">Reference proteome</keyword>
<evidence type="ECO:0000256" key="12">
    <source>
        <dbReference type="ARBA" id="ARBA00023180"/>
    </source>
</evidence>
<comment type="subunit">
    <text evidence="18">Predominantly monomer of isoform CD22-beta. Also found as heterodimer of isoform CD22-beta and a shorter isoform. Interacts with PTPN6/SHP-1, LYN, SYK, PIK3R1/PIK3R2 and PLCG1 upon phosphorylation. Interacts with GRB2, INPP5D and SHC1 upon phosphorylation. May form a complex with INPP5D/SHIP, GRB2 and SHC1.</text>
</comment>
<evidence type="ECO:0000256" key="14">
    <source>
        <dbReference type="ARBA" id="ARBA00038361"/>
    </source>
</evidence>
<dbReference type="GO" id="GO:0033691">
    <property type="term" value="F:sialic acid binding"/>
    <property type="evidence" value="ECO:0007669"/>
    <property type="project" value="Ensembl"/>
</dbReference>
<keyword evidence="13" id="KW-0393">Immunoglobulin domain</keyword>
<dbReference type="GO" id="GO:0055037">
    <property type="term" value="C:recycling endosome"/>
    <property type="evidence" value="ECO:0007669"/>
    <property type="project" value="Ensembl"/>
</dbReference>
<dbReference type="GO" id="GO:0019903">
    <property type="term" value="F:protein phosphatase binding"/>
    <property type="evidence" value="ECO:0007669"/>
    <property type="project" value="Ensembl"/>
</dbReference>
<dbReference type="FunCoup" id="H0WTQ3">
    <property type="interactions" value="358"/>
</dbReference>
<evidence type="ECO:0000256" key="19">
    <source>
        <dbReference type="SAM" id="Phobius"/>
    </source>
</evidence>
<feature type="domain" description="Ig-like" evidence="21">
    <location>
        <begin position="590"/>
        <end position="673"/>
    </location>
</feature>
<dbReference type="Pfam" id="PF13927">
    <property type="entry name" value="Ig_3"/>
    <property type="match status" value="4"/>
</dbReference>
<dbReference type="GO" id="GO:0032809">
    <property type="term" value="C:neuronal cell body membrane"/>
    <property type="evidence" value="ECO:0007669"/>
    <property type="project" value="Ensembl"/>
</dbReference>
<evidence type="ECO:0000256" key="16">
    <source>
        <dbReference type="ARBA" id="ARBA00041781"/>
    </source>
</evidence>
<dbReference type="GeneID" id="100944429"/>
<dbReference type="InterPro" id="IPR003599">
    <property type="entry name" value="Ig_sub"/>
</dbReference>
<evidence type="ECO:0000256" key="4">
    <source>
        <dbReference type="ARBA" id="ARBA00022692"/>
    </source>
</evidence>
<dbReference type="Pfam" id="PF13895">
    <property type="entry name" value="Ig_2"/>
    <property type="match status" value="1"/>
</dbReference>
<evidence type="ECO:0000256" key="9">
    <source>
        <dbReference type="ARBA" id="ARBA00022989"/>
    </source>
</evidence>
<dbReference type="PANTHER" id="PTHR46958:SF1">
    <property type="entry name" value="B-CELL RECEPTOR CD22"/>
    <property type="match status" value="1"/>
</dbReference>
<dbReference type="HOGENOM" id="CLU_017949_0_0_1"/>
<keyword evidence="3" id="KW-0597">Phosphoprotein</keyword>
<reference evidence="22" key="2">
    <citation type="submission" date="2025-08" db="UniProtKB">
        <authorList>
            <consortium name="Ensembl"/>
        </authorList>
    </citation>
    <scope>IDENTIFICATION</scope>
</reference>
<dbReference type="GO" id="GO:0070062">
    <property type="term" value="C:extracellular exosome"/>
    <property type="evidence" value="ECO:0007669"/>
    <property type="project" value="TreeGrafter"/>
</dbReference>
<evidence type="ECO:0000313" key="23">
    <source>
        <dbReference type="Proteomes" id="UP000005225"/>
    </source>
</evidence>
<dbReference type="InterPro" id="IPR003598">
    <property type="entry name" value="Ig_sub2"/>
</dbReference>
<keyword evidence="12" id="KW-0325">Glycoprotein</keyword>
<dbReference type="Pfam" id="PF24518">
    <property type="entry name" value="Ig_CD22"/>
    <property type="match status" value="1"/>
</dbReference>
<dbReference type="EMBL" id="AAQR03125232">
    <property type="status" value="NOT_ANNOTATED_CDS"/>
    <property type="molecule type" value="Genomic_DNA"/>
</dbReference>
<dbReference type="PROSITE" id="PS50835">
    <property type="entry name" value="IG_LIKE"/>
    <property type="match status" value="6"/>
</dbReference>
<dbReference type="GO" id="GO:0050859">
    <property type="term" value="P:negative regulation of B cell receptor signaling pathway"/>
    <property type="evidence" value="ECO:0007669"/>
    <property type="project" value="Ensembl"/>
</dbReference>
<sequence>MHRLGLWLLLLGSMASSDVKKWKVEHPNILYAWAGACVWIPCEYRTVMQQGENLDNVTLYLNPEYNSSSRDFTGHILYPTTKVEEAPSRQGRVRFLGDRTRNCTLSINPVWANDSGQLGLRMMTRTEKWMETIPLNVSEKPLVPQIQLPLEIQESKEVTLTCLLNFACNEKAIQLQWTLNEVSPLVSRSISVANVFTKSELKFQPQWQHHGKNVTCQLWGEEEEQVLSQQTVQLNVKHLPKLKIEVSPPKPTVKQGESVSMTCKVISSNPEWKDVSWFKDGTPKSAQPTLTLPAVAKEDSGKYWCQASSDLGKNKSEEVALDVQYAPEPSRVQILWLPATEGKNIEMICVSPANPPPTNYTWYHNKKEVLGKTEEKFQIPKVFLRHAGTYSCLAENILGIGKISQEAELDVHYAPRNVTVVIQNPTPIREGDSVTLSCNYISSNPAVTHYYWDPQGAWTKPSPEVLLIQKVAWNVKNITCTACNDLCSSSHPVNLNVHYAPRDVRVLQSNSTSEVHSGHRVVLQCAFSSSYPREVHYIWKKNGGSFLGEGRELTFDSVSPEDAGNYSCSVNNSIGQTVSKAWHLQVLYAPRRLRVSITPANSVMEGKKASLTCESDANPPVFQYTWFDWNNQNLHHGGPMLRLAPLKVQHSGAYRCQGTNQLGVGESPPSTLTVYYSPETIGRRAATGLGLCLAVLILVIFGVKLQRSWKKIRSQQGLQENSSGQSFFVRNKKVRRAPVSEGRHVVGCCNPVMEDGVSYATLRFPETDTTGTGDAETSAAQRFHQDSSDMVTYSVLQRPRVGDYENVSPDSPEDEGIHYSELIQFGVGQRPRVQENVEYVTLKH</sequence>
<dbReference type="GeneTree" id="ENSGT01010000222294"/>
<comment type="similarity">
    <text evidence="14">Belongs to the immunoglobulin superfamily. SIGLEC (sialic acid binding Ig-like lectin) family.</text>
</comment>
<dbReference type="CDD" id="cd00096">
    <property type="entry name" value="Ig"/>
    <property type="match status" value="1"/>
</dbReference>
<keyword evidence="10 19" id="KW-0472">Membrane</keyword>
<evidence type="ECO:0000256" key="5">
    <source>
        <dbReference type="ARBA" id="ARBA00022729"/>
    </source>
</evidence>
<keyword evidence="2" id="KW-1003">Cell membrane</keyword>
<evidence type="ECO:0000256" key="17">
    <source>
        <dbReference type="ARBA" id="ARBA00045430"/>
    </source>
</evidence>
<dbReference type="KEGG" id="oga:100944429"/>
<feature type="domain" description="Ig-like" evidence="21">
    <location>
        <begin position="501"/>
        <end position="579"/>
    </location>
</feature>
<dbReference type="CTD" id="933"/>
<dbReference type="PANTHER" id="PTHR46958">
    <property type="entry name" value="B-CELL RECEPTOR CD22"/>
    <property type="match status" value="1"/>
</dbReference>
<dbReference type="GO" id="GO:0042113">
    <property type="term" value="P:B cell activation"/>
    <property type="evidence" value="ECO:0007669"/>
    <property type="project" value="Ensembl"/>
</dbReference>
<dbReference type="AlphaFoldDB" id="H0WTQ3"/>
<evidence type="ECO:0000256" key="8">
    <source>
        <dbReference type="ARBA" id="ARBA00022889"/>
    </source>
</evidence>
<evidence type="ECO:0000259" key="21">
    <source>
        <dbReference type="PROSITE" id="PS50835"/>
    </source>
</evidence>
<evidence type="ECO:0000256" key="11">
    <source>
        <dbReference type="ARBA" id="ARBA00023157"/>
    </source>
</evidence>
<evidence type="ECO:0000256" key="10">
    <source>
        <dbReference type="ARBA" id="ARBA00023136"/>
    </source>
</evidence>
<dbReference type="GO" id="GO:0002638">
    <property type="term" value="P:negative regulation of immunoglobulin production"/>
    <property type="evidence" value="ECO:0007669"/>
    <property type="project" value="Ensembl"/>
</dbReference>
<dbReference type="EMBL" id="AAQR03125233">
    <property type="status" value="NOT_ANNOTATED_CDS"/>
    <property type="molecule type" value="Genomic_DNA"/>
</dbReference>
<dbReference type="GO" id="GO:0030246">
    <property type="term" value="F:carbohydrate binding"/>
    <property type="evidence" value="ECO:0007669"/>
    <property type="project" value="UniProtKB-KW"/>
</dbReference>
<keyword evidence="6" id="KW-0430">Lectin</keyword>
<dbReference type="EMBL" id="AAQR03125234">
    <property type="status" value="NOT_ANNOTATED_CDS"/>
    <property type="molecule type" value="Genomic_DNA"/>
</dbReference>
<dbReference type="Pfam" id="PF08205">
    <property type="entry name" value="C2-set_2"/>
    <property type="match status" value="1"/>
</dbReference>
<dbReference type="GO" id="GO:0030888">
    <property type="term" value="P:regulation of B cell proliferation"/>
    <property type="evidence" value="ECO:0007669"/>
    <property type="project" value="Ensembl"/>
</dbReference>
<dbReference type="SUPFAM" id="SSF48726">
    <property type="entry name" value="Immunoglobulin"/>
    <property type="match status" value="7"/>
</dbReference>
<evidence type="ECO:0000256" key="13">
    <source>
        <dbReference type="ARBA" id="ARBA00023319"/>
    </source>
</evidence>
<keyword evidence="4 19" id="KW-0812">Transmembrane</keyword>
<dbReference type="GO" id="GO:0007155">
    <property type="term" value="P:cell adhesion"/>
    <property type="evidence" value="ECO:0007669"/>
    <property type="project" value="UniProtKB-KW"/>
</dbReference>
<evidence type="ECO:0000256" key="20">
    <source>
        <dbReference type="SAM" id="SignalP"/>
    </source>
</evidence>
<dbReference type="InterPro" id="IPR013783">
    <property type="entry name" value="Ig-like_fold"/>
</dbReference>
<feature type="chain" id="PRO_5003543969" description="B-cell receptor CD22" evidence="20">
    <location>
        <begin position="18"/>
        <end position="844"/>
    </location>
</feature>
<dbReference type="Ensembl" id="ENSOGAT00000006218.2">
    <property type="protein sequence ID" value="ENSOGAP00000005550.2"/>
    <property type="gene ID" value="ENSOGAG00000006215.2"/>
</dbReference>
<dbReference type="GO" id="GO:0009897">
    <property type="term" value="C:external side of plasma membrane"/>
    <property type="evidence" value="ECO:0007669"/>
    <property type="project" value="Ensembl"/>
</dbReference>
<feature type="domain" description="Ig-like" evidence="21">
    <location>
        <begin position="240"/>
        <end position="320"/>
    </location>
</feature>
<dbReference type="STRING" id="30611.ENSOGAP00000005550"/>
<dbReference type="eggNOG" id="KOG4475">
    <property type="taxonomic scope" value="Eukaryota"/>
</dbReference>
<dbReference type="GO" id="GO:0042609">
    <property type="term" value="F:CD4 receptor binding"/>
    <property type="evidence" value="ECO:0007669"/>
    <property type="project" value="Ensembl"/>
</dbReference>
<dbReference type="GO" id="GO:0030100">
    <property type="term" value="P:regulation of endocytosis"/>
    <property type="evidence" value="ECO:0007669"/>
    <property type="project" value="Ensembl"/>
</dbReference>
<evidence type="ECO:0000256" key="3">
    <source>
        <dbReference type="ARBA" id="ARBA00022553"/>
    </source>
</evidence>
<evidence type="ECO:0000256" key="6">
    <source>
        <dbReference type="ARBA" id="ARBA00022734"/>
    </source>
</evidence>
<dbReference type="SMART" id="SM00408">
    <property type="entry name" value="IGc2"/>
    <property type="match status" value="4"/>
</dbReference>
<keyword evidence="9 19" id="KW-1133">Transmembrane helix</keyword>
<evidence type="ECO:0000256" key="2">
    <source>
        <dbReference type="ARBA" id="ARBA00022475"/>
    </source>
</evidence>
<evidence type="ECO:0000256" key="7">
    <source>
        <dbReference type="ARBA" id="ARBA00022737"/>
    </source>
</evidence>
<organism evidence="22 23">
    <name type="scientific">Otolemur garnettii</name>
    <name type="common">Small-eared galago</name>
    <name type="synonym">Garnett's greater bushbaby</name>
    <dbReference type="NCBI Taxonomy" id="30611"/>
    <lineage>
        <taxon>Eukaryota</taxon>
        <taxon>Metazoa</taxon>
        <taxon>Chordata</taxon>
        <taxon>Craniata</taxon>
        <taxon>Vertebrata</taxon>
        <taxon>Euteleostomi</taxon>
        <taxon>Mammalia</taxon>
        <taxon>Eutheria</taxon>
        <taxon>Euarchontoglires</taxon>
        <taxon>Primates</taxon>
        <taxon>Strepsirrhini</taxon>
        <taxon>Lorisiformes</taxon>
        <taxon>Galagidae</taxon>
        <taxon>Otolemur</taxon>
    </lineage>
</organism>
<feature type="domain" description="Ig-like" evidence="21">
    <location>
        <begin position="144"/>
        <end position="228"/>
    </location>
</feature>
<comment type="function">
    <text evidence="17">Most highly expressed siglec (sialic acid-binding immunoglobulin-like lectin) on B-cells that plays a role in various aspects of B-cell biology including differentiation, antigen presentation, and trafficking to bone marrow. Binds to alpha 2,6-linked sialic acid residues of surface molecules such as CD22 itself, CD45 and IgM in a cis configuration. Can also bind to ligands on other cells as an adhesion molecule in a trans configuration. Acts as an inhibitory coreceptor on the surface of B-cells and inhibits B-cell receptor induced signaling, characterized by inhibition of the calcium mobilization and cellular activation. Mechanistically, the immunoreceptor tyrosine-based inhibitory motif domain is phosphorylated by the Src kinase LYN, which in turn leads to the recruitment of the protein tyrosine phosphatase 1/PTPN6, leading to the negative regulation of BCR signaling. If this negative signaling from is of sufficient strength, apoptosis of the B-cell can be induced.</text>
</comment>
<dbReference type="RefSeq" id="XP_003796144.1">
    <property type="nucleotide sequence ID" value="XM_003796096.2"/>
</dbReference>